<keyword evidence="3" id="KW-1185">Reference proteome</keyword>
<dbReference type="Proteomes" id="UP000295341">
    <property type="component" value="Unassembled WGS sequence"/>
</dbReference>
<feature type="domain" description="Hydantoinase B/oxoprolinase" evidence="1">
    <location>
        <begin position="84"/>
        <end position="615"/>
    </location>
</feature>
<evidence type="ECO:0000259" key="1">
    <source>
        <dbReference type="Pfam" id="PF02538"/>
    </source>
</evidence>
<dbReference type="InterPro" id="IPR003692">
    <property type="entry name" value="Hydantoinase_B"/>
</dbReference>
<dbReference type="AlphaFoldDB" id="A0A4S3KB88"/>
<comment type="caution">
    <text evidence="2">The sequence shown here is derived from an EMBL/GenBank/DDBJ whole genome shotgun (WGS) entry which is preliminary data.</text>
</comment>
<name>A0A4S3KB88_9GAMM</name>
<accession>A0A4S3KB88</accession>
<reference evidence="2 3" key="1">
    <citation type="submission" date="2019-03" db="EMBL/GenBank/DDBJ databases">
        <title>Genomic Encyclopedia of Type Strains, Phase IV (KMG-IV): sequencing the most valuable type-strain genomes for metagenomic binning, comparative biology and taxonomic classification.</title>
        <authorList>
            <person name="Goeker M."/>
        </authorList>
    </citation>
    <scope>NUCLEOTIDE SEQUENCE [LARGE SCALE GENOMIC DNA]</scope>
    <source>
        <strain evidence="2 3">DSM 26377</strain>
    </source>
</reference>
<dbReference type="EMBL" id="SOBT01000008">
    <property type="protein sequence ID" value="TDU32746.1"/>
    <property type="molecule type" value="Genomic_DNA"/>
</dbReference>
<dbReference type="RefSeq" id="WP_133881227.1">
    <property type="nucleotide sequence ID" value="NZ_MWIN01000001.1"/>
</dbReference>
<sequence>MNAPNTPEQQAMLDRFVRQNKLFYGPDPAIMENHRIEARSALEERLLSAPVDAHKVNEVRGLITAALDESNTMIEQMGAAPGAKWGDMTTGIFTAAGDLSMIAPYGVGGFAAAVFYPIKFVNKYWTHEPSVGVHDGDGFIHNDARYGGIHNTDQSMMMPIFWNEKLVCWISATIHEGENGATEPGGMPAAAESKFDEGLKMSPFKVVEKFELKRDLVTFLQNSVRDPKLQLEDMKVRLHSCLRLRERVIKVLEEYGEEALIVTLRKNIEDVVEEVKRRIREMPDGTMRTMSFADSTLRESALLKLNMAITVQGDKLTVDMRGSSPELLNRSINACQASFKTMLYSGWMQNVWPDLPFTMAVFTPFDFIFDEKSIINGSFDTPQAMSLIPLFKTMTIASVPMAKFNYSLPVRYTAIVAPQYDQPATLIYGGLTQHAEFTGNFCADINGMGQGGRSHRDGEHSVSPPFAAHCDIGEIELMEEDLPLVRLGAFTLTKDRVGFGKQRSGMGYEQIHTFRGSAMWGYMTGCSGSLFPSSQPLFGGYSSPTYPLCKIKNTDVFEQLQKNPERVPFDIIKLMNEQPIEGAAYSTHPMAMTFELAAPGEIYMMCQGAGGGYGDVLQRDPASVMKDIEEDLISHDTAREIYKVVFDAASGVIDEVATAKARADERKARMKRGVPYDKFVKTWNTPEPPVNLPYMGCWGDDVSEVYGVMMGQRVKMSGAALQSQFMLNPKDVYIASLEAQVAAFKKAEAGAKAAGAKKKAAPAKKAKKK</sequence>
<dbReference type="GO" id="GO:0003824">
    <property type="term" value="F:catalytic activity"/>
    <property type="evidence" value="ECO:0007669"/>
    <property type="project" value="InterPro"/>
</dbReference>
<gene>
    <name evidence="2" type="ORF">DFR24_2150</name>
</gene>
<organism evidence="2 3">
    <name type="scientific">Panacagrimonas perspica</name>
    <dbReference type="NCBI Taxonomy" id="381431"/>
    <lineage>
        <taxon>Bacteria</taxon>
        <taxon>Pseudomonadati</taxon>
        <taxon>Pseudomonadota</taxon>
        <taxon>Gammaproteobacteria</taxon>
        <taxon>Nevskiales</taxon>
        <taxon>Nevskiaceae</taxon>
        <taxon>Panacagrimonas</taxon>
    </lineage>
</organism>
<evidence type="ECO:0000313" key="3">
    <source>
        <dbReference type="Proteomes" id="UP000295341"/>
    </source>
</evidence>
<dbReference type="OrthoDB" id="5288472at2"/>
<proteinExistence type="predicted"/>
<dbReference type="Pfam" id="PF02538">
    <property type="entry name" value="Hydantoinase_B"/>
    <property type="match status" value="1"/>
</dbReference>
<evidence type="ECO:0000313" key="2">
    <source>
        <dbReference type="EMBL" id="TDU32746.1"/>
    </source>
</evidence>
<protein>
    <submittedName>
        <fullName evidence="2">N-methylhydantoinase B/oxoprolinase/acetone carboxylase alpha subunit</fullName>
    </submittedName>
</protein>